<dbReference type="Proteomes" id="UP000296822">
    <property type="component" value="Chromosome"/>
</dbReference>
<feature type="transmembrane region" description="Helical" evidence="1">
    <location>
        <begin position="77"/>
        <end position="96"/>
    </location>
</feature>
<proteinExistence type="predicted"/>
<gene>
    <name evidence="2" type="ORF">DV706_11555</name>
</gene>
<dbReference type="KEGG" id="nbg:DV706_11555"/>
<evidence type="ECO:0000313" key="3">
    <source>
        <dbReference type="Proteomes" id="UP000296822"/>
    </source>
</evidence>
<dbReference type="AlphaFoldDB" id="A0A4D6HPA8"/>
<sequence length="105" mass="11004">MSAESPLLLGVAAGFVGLLGVLIKHAGAVRLIAGYDTDRVTDEAGLAEFIGTNTLYVAALLVSVAVVEYTDPFDGTAVVWIVFTISVIGLAARMIVGSRRYETSE</sequence>
<keyword evidence="1" id="KW-1133">Transmembrane helix</keyword>
<organism evidence="2 3">
    <name type="scientific">Natronorubrum bangense</name>
    <dbReference type="NCBI Taxonomy" id="61858"/>
    <lineage>
        <taxon>Archaea</taxon>
        <taxon>Methanobacteriati</taxon>
        <taxon>Methanobacteriota</taxon>
        <taxon>Stenosarchaea group</taxon>
        <taxon>Halobacteria</taxon>
        <taxon>Halobacteriales</taxon>
        <taxon>Natrialbaceae</taxon>
        <taxon>Natronorubrum</taxon>
    </lineage>
</organism>
<evidence type="ECO:0000256" key="1">
    <source>
        <dbReference type="SAM" id="Phobius"/>
    </source>
</evidence>
<dbReference type="InterPro" id="IPR017259">
    <property type="entry name" value="UCP037672"/>
</dbReference>
<dbReference type="RefSeq" id="WP_006064238.1">
    <property type="nucleotide sequence ID" value="NZ_CP031305.1"/>
</dbReference>
<keyword evidence="1" id="KW-0812">Transmembrane</keyword>
<feature type="transmembrane region" description="Helical" evidence="1">
    <location>
        <begin position="44"/>
        <end position="65"/>
    </location>
</feature>
<accession>A0A4D6HPA8</accession>
<protein>
    <submittedName>
        <fullName evidence="2">DUF3784 domain-containing protein</fullName>
    </submittedName>
</protein>
<evidence type="ECO:0000313" key="2">
    <source>
        <dbReference type="EMBL" id="QCC55048.1"/>
    </source>
</evidence>
<dbReference type="EMBL" id="CP031305">
    <property type="protein sequence ID" value="QCC55048.1"/>
    <property type="molecule type" value="Genomic_DNA"/>
</dbReference>
<name>A0A4D6HPA8_9EURY</name>
<dbReference type="Pfam" id="PF12650">
    <property type="entry name" value="DUF3784"/>
    <property type="match status" value="1"/>
</dbReference>
<keyword evidence="1" id="KW-0472">Membrane</keyword>
<dbReference type="GeneID" id="39851894"/>
<reference evidence="2 3" key="1">
    <citation type="journal article" date="2019" name="Nat. Commun.">
        <title>A new type of DNA phosphorothioation-based antiviral system in archaea.</title>
        <authorList>
            <person name="Xiong L."/>
            <person name="Liu S."/>
            <person name="Chen S."/>
            <person name="Xiao Y."/>
            <person name="Zhu B."/>
            <person name="Gao Y."/>
            <person name="Zhang Y."/>
            <person name="Chen B."/>
            <person name="Luo J."/>
            <person name="Deng Z."/>
            <person name="Chen X."/>
            <person name="Wang L."/>
            <person name="Chen S."/>
        </authorList>
    </citation>
    <scope>NUCLEOTIDE SEQUENCE [LARGE SCALE GENOMIC DNA]</scope>
    <source>
        <strain evidence="2 3">JCM 10635</strain>
    </source>
</reference>
<feature type="transmembrane region" description="Helical" evidence="1">
    <location>
        <begin position="6"/>
        <end position="23"/>
    </location>
</feature>